<dbReference type="AlphaFoldDB" id="A0A4S3J0N4"/>
<reference evidence="2 3" key="1">
    <citation type="submission" date="2019-03" db="EMBL/GenBank/DDBJ databases">
        <title>The genome sequence of a newly discovered highly antifungal drug resistant Aspergillus species, Aspergillus tanneri NIH 1004.</title>
        <authorList>
            <person name="Mounaud S."/>
            <person name="Singh I."/>
            <person name="Joardar V."/>
            <person name="Pakala S."/>
            <person name="Pakala S."/>
            <person name="Venepally P."/>
            <person name="Hoover J."/>
            <person name="Nierman W."/>
            <person name="Chung J."/>
            <person name="Losada L."/>
        </authorList>
    </citation>
    <scope>NUCLEOTIDE SEQUENCE [LARGE SCALE GENOMIC DNA]</scope>
    <source>
        <strain evidence="2 3">NIH1004</strain>
    </source>
</reference>
<dbReference type="Proteomes" id="UP000308092">
    <property type="component" value="Unassembled WGS sequence"/>
</dbReference>
<feature type="region of interest" description="Disordered" evidence="1">
    <location>
        <begin position="1"/>
        <end position="21"/>
    </location>
</feature>
<accession>A0A4S3J0N4</accession>
<comment type="caution">
    <text evidence="2">The sequence shown here is derived from an EMBL/GenBank/DDBJ whole genome shotgun (WGS) entry which is preliminary data.</text>
</comment>
<gene>
    <name evidence="2" type="ORF">EYZ11_012506</name>
</gene>
<sequence length="45" mass="4692">MFASPDLGVPEPPESRAGDHDQVCELWRQPQGVQTAMPGAKGGSG</sequence>
<evidence type="ECO:0000256" key="1">
    <source>
        <dbReference type="SAM" id="MobiDB-lite"/>
    </source>
</evidence>
<keyword evidence="3" id="KW-1185">Reference proteome</keyword>
<evidence type="ECO:0000313" key="3">
    <source>
        <dbReference type="Proteomes" id="UP000308092"/>
    </source>
</evidence>
<organism evidence="2 3">
    <name type="scientific">Aspergillus tanneri</name>
    <dbReference type="NCBI Taxonomy" id="1220188"/>
    <lineage>
        <taxon>Eukaryota</taxon>
        <taxon>Fungi</taxon>
        <taxon>Dikarya</taxon>
        <taxon>Ascomycota</taxon>
        <taxon>Pezizomycotina</taxon>
        <taxon>Eurotiomycetes</taxon>
        <taxon>Eurotiomycetidae</taxon>
        <taxon>Eurotiales</taxon>
        <taxon>Aspergillaceae</taxon>
        <taxon>Aspergillus</taxon>
        <taxon>Aspergillus subgen. Circumdati</taxon>
    </lineage>
</organism>
<protein>
    <submittedName>
        <fullName evidence="2">Uncharacterized protein</fullName>
    </submittedName>
</protein>
<dbReference type="EMBL" id="SOSA01000951">
    <property type="protein sequence ID" value="THC88052.1"/>
    <property type="molecule type" value="Genomic_DNA"/>
</dbReference>
<name>A0A4S3J0N4_9EURO</name>
<evidence type="ECO:0000313" key="2">
    <source>
        <dbReference type="EMBL" id="THC88052.1"/>
    </source>
</evidence>
<dbReference type="VEuPathDB" id="FungiDB:EYZ11_012506"/>
<proteinExistence type="predicted"/>